<comment type="function">
    <text evidence="1 12">Required for the export of heme to the periplasm for the biogenesis of c-type cytochromes.</text>
</comment>
<dbReference type="NCBIfam" id="TIGR03141">
    <property type="entry name" value="cytochro_ccmD"/>
    <property type="match status" value="1"/>
</dbReference>
<evidence type="ECO:0000256" key="7">
    <source>
        <dbReference type="ARBA" id="ARBA00022519"/>
    </source>
</evidence>
<keyword evidence="8 12" id="KW-0812">Transmembrane</keyword>
<keyword evidence="6 12" id="KW-1003">Cell membrane</keyword>
<keyword evidence="11 12" id="KW-0472">Membrane</keyword>
<evidence type="ECO:0000256" key="1">
    <source>
        <dbReference type="ARBA" id="ARBA00002442"/>
    </source>
</evidence>
<dbReference type="GO" id="GO:0005886">
    <property type="term" value="C:plasma membrane"/>
    <property type="evidence" value="ECO:0007669"/>
    <property type="project" value="UniProtKB-SubCell"/>
</dbReference>
<evidence type="ECO:0000256" key="8">
    <source>
        <dbReference type="ARBA" id="ARBA00022692"/>
    </source>
</evidence>
<evidence type="ECO:0000256" key="6">
    <source>
        <dbReference type="ARBA" id="ARBA00022475"/>
    </source>
</evidence>
<evidence type="ECO:0000256" key="2">
    <source>
        <dbReference type="ARBA" id="ARBA00004377"/>
    </source>
</evidence>
<keyword evidence="14" id="KW-1185">Reference proteome</keyword>
<protein>
    <recommendedName>
        <fullName evidence="4 12">Heme exporter protein D</fullName>
    </recommendedName>
</protein>
<dbReference type="InterPro" id="IPR007078">
    <property type="entry name" value="Haem_export_protD_CcmD"/>
</dbReference>
<evidence type="ECO:0000256" key="5">
    <source>
        <dbReference type="ARBA" id="ARBA00022448"/>
    </source>
</evidence>
<evidence type="ECO:0000313" key="14">
    <source>
        <dbReference type="Proteomes" id="UP000186364"/>
    </source>
</evidence>
<evidence type="ECO:0000256" key="10">
    <source>
        <dbReference type="ARBA" id="ARBA00022989"/>
    </source>
</evidence>
<evidence type="ECO:0000256" key="4">
    <source>
        <dbReference type="ARBA" id="ARBA00016461"/>
    </source>
</evidence>
<organism evidence="13 14">
    <name type="scientific">Xaviernesmea oryzae</name>
    <dbReference type="NCBI Taxonomy" id="464029"/>
    <lineage>
        <taxon>Bacteria</taxon>
        <taxon>Pseudomonadati</taxon>
        <taxon>Pseudomonadota</taxon>
        <taxon>Alphaproteobacteria</taxon>
        <taxon>Hyphomicrobiales</taxon>
        <taxon>Rhizobiaceae</taxon>
        <taxon>Rhizobium/Agrobacterium group</taxon>
        <taxon>Xaviernesmea</taxon>
    </lineage>
</organism>
<evidence type="ECO:0000256" key="11">
    <source>
        <dbReference type="ARBA" id="ARBA00023136"/>
    </source>
</evidence>
<reference evidence="13 14" key="1">
    <citation type="submission" date="2016-09" db="EMBL/GenBank/DDBJ databases">
        <title>Rhizobium sp. nov., a novel species isolated from the rice rhizosphere.</title>
        <authorList>
            <person name="Zhao J."/>
            <person name="Zhang X."/>
        </authorList>
    </citation>
    <scope>NUCLEOTIDE SEQUENCE [LARGE SCALE GENOMIC DNA]</scope>
    <source>
        <strain evidence="13 14">1.7048</strain>
    </source>
</reference>
<keyword evidence="7 12" id="KW-0997">Cell inner membrane</keyword>
<dbReference type="GO" id="GO:0017004">
    <property type="term" value="P:cytochrome complex assembly"/>
    <property type="evidence" value="ECO:0007669"/>
    <property type="project" value="UniProtKB-KW"/>
</dbReference>
<dbReference type="RefSeq" id="WP_075627240.1">
    <property type="nucleotide sequence ID" value="NZ_FOAM01000001.1"/>
</dbReference>
<keyword evidence="5 12" id="KW-0813">Transport</keyword>
<evidence type="ECO:0000256" key="3">
    <source>
        <dbReference type="ARBA" id="ARBA00008741"/>
    </source>
</evidence>
<evidence type="ECO:0000256" key="9">
    <source>
        <dbReference type="ARBA" id="ARBA00022748"/>
    </source>
</evidence>
<keyword evidence="10 12" id="KW-1133">Transmembrane helix</keyword>
<dbReference type="EMBL" id="MKIP01000037">
    <property type="protein sequence ID" value="OLP60222.1"/>
    <property type="molecule type" value="Genomic_DNA"/>
</dbReference>
<dbReference type="AlphaFoldDB" id="A0A1Q9AXN2"/>
<dbReference type="Pfam" id="PF04995">
    <property type="entry name" value="CcmD"/>
    <property type="match status" value="1"/>
</dbReference>
<keyword evidence="9 12" id="KW-0201">Cytochrome c-type biogenesis</keyword>
<sequence>MSLDAPHIGFVLASYGAALAIILGLILWVLLDGRARRAEIRALEAAGIRRRSDRPVDDARAAGPAP</sequence>
<comment type="similarity">
    <text evidence="3 12">Belongs to the CcmD/CycX/HelD family.</text>
</comment>
<dbReference type="GO" id="GO:0015886">
    <property type="term" value="P:heme transport"/>
    <property type="evidence" value="ECO:0007669"/>
    <property type="project" value="InterPro"/>
</dbReference>
<proteinExistence type="inferred from homology"/>
<accession>A0A1Q9AXN2</accession>
<gene>
    <name evidence="13" type="ORF">BJF93_14740</name>
</gene>
<name>A0A1Q9AXN2_9HYPH</name>
<comment type="caution">
    <text evidence="13">The sequence shown here is derived from an EMBL/GenBank/DDBJ whole genome shotgun (WGS) entry which is preliminary data.</text>
</comment>
<evidence type="ECO:0000313" key="13">
    <source>
        <dbReference type="EMBL" id="OLP60222.1"/>
    </source>
</evidence>
<evidence type="ECO:0000256" key="12">
    <source>
        <dbReference type="RuleBase" id="RU363101"/>
    </source>
</evidence>
<dbReference type="Proteomes" id="UP000186364">
    <property type="component" value="Unassembled WGS sequence"/>
</dbReference>
<feature type="transmembrane region" description="Helical" evidence="12">
    <location>
        <begin position="12"/>
        <end position="31"/>
    </location>
</feature>
<comment type="subcellular location">
    <subcellularLocation>
        <location evidence="2 12">Cell inner membrane</location>
        <topology evidence="2 12">Single-pass membrane protein</topology>
    </subcellularLocation>
</comment>